<dbReference type="Proteomes" id="UP001187192">
    <property type="component" value="Unassembled WGS sequence"/>
</dbReference>
<name>A0AA88AT31_FICCA</name>
<reference evidence="1" key="1">
    <citation type="submission" date="2023-07" db="EMBL/GenBank/DDBJ databases">
        <title>draft genome sequence of fig (Ficus carica).</title>
        <authorList>
            <person name="Takahashi T."/>
            <person name="Nishimura K."/>
        </authorList>
    </citation>
    <scope>NUCLEOTIDE SEQUENCE</scope>
</reference>
<keyword evidence="2" id="KW-1185">Reference proteome</keyword>
<evidence type="ECO:0000313" key="2">
    <source>
        <dbReference type="Proteomes" id="UP001187192"/>
    </source>
</evidence>
<evidence type="ECO:0000313" key="1">
    <source>
        <dbReference type="EMBL" id="GMN52753.1"/>
    </source>
</evidence>
<proteinExistence type="predicted"/>
<protein>
    <submittedName>
        <fullName evidence="1">Uncharacterized protein</fullName>
    </submittedName>
</protein>
<accession>A0AA88AT31</accession>
<gene>
    <name evidence="1" type="ORF">TIFTF001_021902</name>
</gene>
<dbReference type="AlphaFoldDB" id="A0AA88AT31"/>
<dbReference type="EMBL" id="BTGU01000043">
    <property type="protein sequence ID" value="GMN52753.1"/>
    <property type="molecule type" value="Genomic_DNA"/>
</dbReference>
<comment type="caution">
    <text evidence="1">The sequence shown here is derived from an EMBL/GenBank/DDBJ whole genome shotgun (WGS) entry which is preliminary data.</text>
</comment>
<sequence>MPWSTISADLENNPPSDLCYHGGAAREVADAGKLVTLAEVTRCHAAGGGHDSRGRRPRADGWCPPWVSPALSLFVYY</sequence>
<organism evidence="1 2">
    <name type="scientific">Ficus carica</name>
    <name type="common">Common fig</name>
    <dbReference type="NCBI Taxonomy" id="3494"/>
    <lineage>
        <taxon>Eukaryota</taxon>
        <taxon>Viridiplantae</taxon>
        <taxon>Streptophyta</taxon>
        <taxon>Embryophyta</taxon>
        <taxon>Tracheophyta</taxon>
        <taxon>Spermatophyta</taxon>
        <taxon>Magnoliopsida</taxon>
        <taxon>eudicotyledons</taxon>
        <taxon>Gunneridae</taxon>
        <taxon>Pentapetalae</taxon>
        <taxon>rosids</taxon>
        <taxon>fabids</taxon>
        <taxon>Rosales</taxon>
        <taxon>Moraceae</taxon>
        <taxon>Ficeae</taxon>
        <taxon>Ficus</taxon>
    </lineage>
</organism>